<dbReference type="GO" id="GO:0031120">
    <property type="term" value="P:snRNA pseudouridine synthesis"/>
    <property type="evidence" value="ECO:0000318"/>
    <property type="project" value="GO_Central"/>
</dbReference>
<reference evidence="9 10" key="1">
    <citation type="journal article" date="2008" name="Nature">
        <title>The genome of the choanoflagellate Monosiga brevicollis and the origin of metazoans.</title>
        <authorList>
            <consortium name="JGI Sequencing"/>
            <person name="King N."/>
            <person name="Westbrook M.J."/>
            <person name="Young S.L."/>
            <person name="Kuo A."/>
            <person name="Abedin M."/>
            <person name="Chapman J."/>
            <person name="Fairclough S."/>
            <person name="Hellsten U."/>
            <person name="Isogai Y."/>
            <person name="Letunic I."/>
            <person name="Marr M."/>
            <person name="Pincus D."/>
            <person name="Putnam N."/>
            <person name="Rokas A."/>
            <person name="Wright K.J."/>
            <person name="Zuzow R."/>
            <person name="Dirks W."/>
            <person name="Good M."/>
            <person name="Goodstein D."/>
            <person name="Lemons D."/>
            <person name="Li W."/>
            <person name="Lyons J.B."/>
            <person name="Morris A."/>
            <person name="Nichols S."/>
            <person name="Richter D.J."/>
            <person name="Salamov A."/>
            <person name="Bork P."/>
            <person name="Lim W.A."/>
            <person name="Manning G."/>
            <person name="Miller W.T."/>
            <person name="McGinnis W."/>
            <person name="Shapiro H."/>
            <person name="Tjian R."/>
            <person name="Grigoriev I.V."/>
            <person name="Rokhsar D."/>
        </authorList>
    </citation>
    <scope>NUCLEOTIDE SEQUENCE [LARGE SCALE GENOMIC DNA]</scope>
    <source>
        <strain evidence="10">MX1 / ATCC 50154</strain>
    </source>
</reference>
<evidence type="ECO:0000256" key="4">
    <source>
        <dbReference type="ARBA" id="ARBA00023242"/>
    </source>
</evidence>
<dbReference type="FunCoup" id="A9V925">
    <property type="interactions" value="807"/>
</dbReference>
<accession>A9V925</accession>
<dbReference type="PANTHER" id="PTHR23105">
    <property type="entry name" value="RIBOSOMAL PROTEIN L7AE FAMILY MEMBER"/>
    <property type="match status" value="1"/>
</dbReference>
<evidence type="ECO:0000256" key="5">
    <source>
        <dbReference type="ARBA" id="ARBA00023274"/>
    </source>
</evidence>
<keyword evidence="5 6" id="KW-0687">Ribonucleoprotein</keyword>
<evidence type="ECO:0000256" key="1">
    <source>
        <dbReference type="ARBA" id="ARBA00004604"/>
    </source>
</evidence>
<dbReference type="InParanoid" id="A9V925"/>
<sequence>MSKGEKKAKRAKVDKEEAEDESRTYEILASRVSVIAQPLASKKLTKKVYKVVKRAHKAKSLCRGVKEVSKALRKGGTGVCVFAGDISPIDVITHMPVMCEEAHVPYCFVPSKEDLGAAGQTKRPTSVVLIKTNKSVEGYEELESEVKELAA</sequence>
<dbReference type="InterPro" id="IPR004037">
    <property type="entry name" value="Ribosomal_eL8-like_CS"/>
</dbReference>
<name>A9V925_MONBE</name>
<dbReference type="Proteomes" id="UP000001357">
    <property type="component" value="Unassembled WGS sequence"/>
</dbReference>
<feature type="compositionally biased region" description="Basic residues" evidence="7">
    <location>
        <begin position="1"/>
        <end position="12"/>
    </location>
</feature>
<dbReference type="GeneID" id="5894451"/>
<dbReference type="EMBL" id="CH991569">
    <property type="protein sequence ID" value="EDQ85979.1"/>
    <property type="molecule type" value="Genomic_DNA"/>
</dbReference>
<dbReference type="PRINTS" id="PR00883">
    <property type="entry name" value="NUCLEARHMG"/>
</dbReference>
<dbReference type="AlphaFoldDB" id="A9V925"/>
<dbReference type="SUPFAM" id="SSF55315">
    <property type="entry name" value="L30e-like"/>
    <property type="match status" value="1"/>
</dbReference>
<comment type="function">
    <text evidence="6">Common component of the spliceosome and rRNA processing machinery.</text>
</comment>
<dbReference type="InterPro" id="IPR018492">
    <property type="entry name" value="Ribosomal_eL8/Nhp2"/>
</dbReference>
<dbReference type="GO" id="GO:0000398">
    <property type="term" value="P:mRNA splicing, via spliceosome"/>
    <property type="evidence" value="ECO:0007669"/>
    <property type="project" value="UniProtKB-UniRule"/>
</dbReference>
<comment type="subcellular location">
    <subcellularLocation>
        <location evidence="1 6">Nucleus</location>
        <location evidence="1 6">Nucleolus</location>
    </subcellularLocation>
</comment>
<protein>
    <recommendedName>
        <fullName evidence="6">H/ACA ribonucleoprotein complex subunit 2</fullName>
    </recommendedName>
    <alternativeName>
        <fullName evidence="6">Nucleolar protein family A member 2</fullName>
    </alternativeName>
</protein>
<proteinExistence type="inferred from homology"/>
<dbReference type="InterPro" id="IPR050257">
    <property type="entry name" value="eL8/uL1-like"/>
</dbReference>
<dbReference type="Gene3D" id="3.30.1330.30">
    <property type="match status" value="1"/>
</dbReference>
<dbReference type="GO" id="GO:0031429">
    <property type="term" value="C:box H/ACA snoRNP complex"/>
    <property type="evidence" value="ECO:0000318"/>
    <property type="project" value="GO_Central"/>
</dbReference>
<evidence type="ECO:0000313" key="10">
    <source>
        <dbReference type="Proteomes" id="UP000001357"/>
    </source>
</evidence>
<comment type="function">
    <text evidence="6">Required for ribosome biogenesis. Part of a complex which catalyzes pseudouridylation of rRNA. This involves the isomerization of uridine such that the ribose is subsequently attached to C5, instead of the normal N1. Pseudouridine ('psi') residues may serve to stabilize the conformation of rRNAs.</text>
</comment>
<dbReference type="Pfam" id="PF01248">
    <property type="entry name" value="Ribosomal_L7Ae"/>
    <property type="match status" value="1"/>
</dbReference>
<evidence type="ECO:0000256" key="6">
    <source>
        <dbReference type="RuleBase" id="RU366039"/>
    </source>
</evidence>
<dbReference type="FunFam" id="3.30.1330.30:FF:000026">
    <property type="entry name" value="H/ACA ribonucleoprotein complex subunit 2"/>
    <property type="match status" value="1"/>
</dbReference>
<keyword evidence="3 6" id="KW-0694">RNA-binding</keyword>
<keyword evidence="10" id="KW-1185">Reference proteome</keyword>
<dbReference type="InterPro" id="IPR029064">
    <property type="entry name" value="Ribosomal_eL30-like_sf"/>
</dbReference>
<feature type="domain" description="Ribosomal protein eL8/eL30/eS12/Gadd45" evidence="8">
    <location>
        <begin position="46"/>
        <end position="135"/>
    </location>
</feature>
<keyword evidence="4 6" id="KW-0539">Nucleus</keyword>
<dbReference type="eggNOG" id="KOG3167">
    <property type="taxonomic scope" value="Eukaryota"/>
</dbReference>
<evidence type="ECO:0000259" key="8">
    <source>
        <dbReference type="Pfam" id="PF01248"/>
    </source>
</evidence>
<feature type="region of interest" description="Disordered" evidence="7">
    <location>
        <begin position="1"/>
        <end position="21"/>
    </location>
</feature>
<dbReference type="OMA" id="SHIPAVC"/>
<dbReference type="RefSeq" id="XP_001749173.1">
    <property type="nucleotide sequence ID" value="XM_001749121.1"/>
</dbReference>
<dbReference type="KEGG" id="mbr:MONBRDRAFT_34007"/>
<dbReference type="InterPro" id="IPR002415">
    <property type="entry name" value="H/ACA_rnp_Nhp2-like"/>
</dbReference>
<evidence type="ECO:0000256" key="2">
    <source>
        <dbReference type="ARBA" id="ARBA00007337"/>
    </source>
</evidence>
<gene>
    <name evidence="9" type="ORF">MONBRDRAFT_34007</name>
</gene>
<dbReference type="PRINTS" id="PR00881">
    <property type="entry name" value="L7ARS6FAMILY"/>
</dbReference>
<evidence type="ECO:0000256" key="7">
    <source>
        <dbReference type="SAM" id="MobiDB-lite"/>
    </source>
</evidence>
<organism evidence="9 10">
    <name type="scientific">Monosiga brevicollis</name>
    <name type="common">Choanoflagellate</name>
    <dbReference type="NCBI Taxonomy" id="81824"/>
    <lineage>
        <taxon>Eukaryota</taxon>
        <taxon>Choanoflagellata</taxon>
        <taxon>Craspedida</taxon>
        <taxon>Salpingoecidae</taxon>
        <taxon>Monosiga</taxon>
    </lineage>
</organism>
<dbReference type="GO" id="GO:0034513">
    <property type="term" value="F:box H/ACA snoRNA binding"/>
    <property type="evidence" value="ECO:0000318"/>
    <property type="project" value="GO_Central"/>
</dbReference>
<comment type="similarity">
    <text evidence="2 6">Belongs to the eukaryotic ribosomal protein eL8 family.</text>
</comment>
<evidence type="ECO:0000256" key="3">
    <source>
        <dbReference type="ARBA" id="ARBA00022884"/>
    </source>
</evidence>
<evidence type="ECO:0000313" key="9">
    <source>
        <dbReference type="EMBL" id="EDQ85979.1"/>
    </source>
</evidence>
<dbReference type="PROSITE" id="PS01082">
    <property type="entry name" value="RIBOSOMAL_L7AE"/>
    <property type="match status" value="1"/>
</dbReference>
<dbReference type="GO" id="GO:0031118">
    <property type="term" value="P:rRNA pseudouridine synthesis"/>
    <property type="evidence" value="ECO:0000318"/>
    <property type="project" value="GO_Central"/>
</dbReference>
<dbReference type="InterPro" id="IPR004038">
    <property type="entry name" value="Ribosomal_eL8/eL30/eS12/Gad45"/>
</dbReference>
<dbReference type="STRING" id="81824.A9V925"/>